<dbReference type="EMBL" id="CAKXAJ010025893">
    <property type="protein sequence ID" value="CAH2245132.1"/>
    <property type="molecule type" value="Genomic_DNA"/>
</dbReference>
<dbReference type="AlphaFoldDB" id="A0A8S4S174"/>
<proteinExistence type="predicted"/>
<reference evidence="2" key="1">
    <citation type="submission" date="2022-03" db="EMBL/GenBank/DDBJ databases">
        <authorList>
            <person name="Lindestad O."/>
        </authorList>
    </citation>
    <scope>NUCLEOTIDE SEQUENCE</scope>
</reference>
<feature type="region of interest" description="Disordered" evidence="1">
    <location>
        <begin position="78"/>
        <end position="98"/>
    </location>
</feature>
<evidence type="ECO:0000256" key="1">
    <source>
        <dbReference type="SAM" id="MobiDB-lite"/>
    </source>
</evidence>
<evidence type="ECO:0000313" key="3">
    <source>
        <dbReference type="Proteomes" id="UP000838756"/>
    </source>
</evidence>
<accession>A0A8S4S174</accession>
<dbReference type="Proteomes" id="UP000838756">
    <property type="component" value="Unassembled WGS sequence"/>
</dbReference>
<organism evidence="2 3">
    <name type="scientific">Pararge aegeria aegeria</name>
    <dbReference type="NCBI Taxonomy" id="348720"/>
    <lineage>
        <taxon>Eukaryota</taxon>
        <taxon>Metazoa</taxon>
        <taxon>Ecdysozoa</taxon>
        <taxon>Arthropoda</taxon>
        <taxon>Hexapoda</taxon>
        <taxon>Insecta</taxon>
        <taxon>Pterygota</taxon>
        <taxon>Neoptera</taxon>
        <taxon>Endopterygota</taxon>
        <taxon>Lepidoptera</taxon>
        <taxon>Glossata</taxon>
        <taxon>Ditrysia</taxon>
        <taxon>Papilionoidea</taxon>
        <taxon>Nymphalidae</taxon>
        <taxon>Satyrinae</taxon>
        <taxon>Satyrini</taxon>
        <taxon>Parargina</taxon>
        <taxon>Pararge</taxon>
    </lineage>
</organism>
<protein>
    <submittedName>
        <fullName evidence="2">Jg2387 protein</fullName>
    </submittedName>
</protein>
<name>A0A8S4S174_9NEOP</name>
<sequence length="98" mass="10932">MCVLSTQNITCFNAEGKHRAETCIPESSSYYSLRCVKSTNPHLASVVYYGTSSSVGWYQTRPEKIQILKIPKLPQPVNEPGTSNFNHERSTLRQGVIG</sequence>
<evidence type="ECO:0000313" key="2">
    <source>
        <dbReference type="EMBL" id="CAH2245132.1"/>
    </source>
</evidence>
<gene>
    <name evidence="2" type="primary">jg2387</name>
    <name evidence="2" type="ORF">PAEG_LOCUS20981</name>
</gene>
<keyword evidence="3" id="KW-1185">Reference proteome</keyword>
<comment type="caution">
    <text evidence="2">The sequence shown here is derived from an EMBL/GenBank/DDBJ whole genome shotgun (WGS) entry which is preliminary data.</text>
</comment>